<keyword evidence="4" id="KW-0411">Iron-sulfur</keyword>
<dbReference type="GO" id="GO:0045145">
    <property type="term" value="F:single-stranded DNA 5'-3' DNA exonuclease activity"/>
    <property type="evidence" value="ECO:0007669"/>
    <property type="project" value="InterPro"/>
</dbReference>
<proteinExistence type="inferred from homology"/>
<dbReference type="PANTHER" id="PTHR14464:SF4">
    <property type="entry name" value="EXONUCLEASE V"/>
    <property type="match status" value="1"/>
</dbReference>
<keyword evidence="4" id="KW-0479">Metal-binding</keyword>
<dbReference type="InterPro" id="IPR019190">
    <property type="entry name" value="EXOV"/>
</dbReference>
<dbReference type="EMBL" id="ONZQ02000002">
    <property type="protein sequence ID" value="SPN98440.1"/>
    <property type="molecule type" value="Genomic_DNA"/>
</dbReference>
<comment type="cofactor">
    <cofactor evidence="1">
        <name>[4Fe-4S] cluster</name>
        <dbReference type="ChEBI" id="CHEBI:49883"/>
    </cofactor>
</comment>
<evidence type="ECO:0000256" key="2">
    <source>
        <dbReference type="ARBA" id="ARBA00009797"/>
    </source>
</evidence>
<keyword evidence="4" id="KW-0004">4Fe-4S</keyword>
<gene>
    <name evidence="8" type="ORF">DNG_01484</name>
</gene>
<organism evidence="8 9">
    <name type="scientific">Cephalotrichum gorgonifer</name>
    <dbReference type="NCBI Taxonomy" id="2041049"/>
    <lineage>
        <taxon>Eukaryota</taxon>
        <taxon>Fungi</taxon>
        <taxon>Dikarya</taxon>
        <taxon>Ascomycota</taxon>
        <taxon>Pezizomycotina</taxon>
        <taxon>Sordariomycetes</taxon>
        <taxon>Hypocreomycetidae</taxon>
        <taxon>Microascales</taxon>
        <taxon>Microascaceae</taxon>
        <taxon>Cephalotrichum</taxon>
    </lineage>
</organism>
<dbReference type="Proteomes" id="UP001187682">
    <property type="component" value="Unassembled WGS sequence"/>
</dbReference>
<dbReference type="Pfam" id="PF09810">
    <property type="entry name" value="Exo5"/>
    <property type="match status" value="1"/>
</dbReference>
<keyword evidence="6" id="KW-0378">Hydrolase</keyword>
<evidence type="ECO:0000313" key="9">
    <source>
        <dbReference type="Proteomes" id="UP001187682"/>
    </source>
</evidence>
<reference evidence="8" key="1">
    <citation type="submission" date="2018-03" db="EMBL/GenBank/DDBJ databases">
        <authorList>
            <person name="Guldener U."/>
        </authorList>
    </citation>
    <scope>NUCLEOTIDE SEQUENCE</scope>
</reference>
<keyword evidence="4" id="KW-0408">Iron</keyword>
<evidence type="ECO:0000256" key="5">
    <source>
        <dbReference type="ARBA" id="ARBA00022722"/>
    </source>
</evidence>
<comment type="similarity">
    <text evidence="2">Belongs to the EXO5 family.</text>
</comment>
<evidence type="ECO:0000256" key="4">
    <source>
        <dbReference type="ARBA" id="ARBA00022485"/>
    </source>
</evidence>
<dbReference type="GO" id="GO:0051539">
    <property type="term" value="F:4 iron, 4 sulfur cluster binding"/>
    <property type="evidence" value="ECO:0007669"/>
    <property type="project" value="UniProtKB-KW"/>
</dbReference>
<comment type="caution">
    <text evidence="8">The sequence shown here is derived from an EMBL/GenBank/DDBJ whole genome shotgun (WGS) entry which is preliminary data.</text>
</comment>
<dbReference type="GO" id="GO:0005739">
    <property type="term" value="C:mitochondrion"/>
    <property type="evidence" value="ECO:0007669"/>
    <property type="project" value="TreeGrafter"/>
</dbReference>
<comment type="subunit">
    <text evidence="3">Monomer.</text>
</comment>
<evidence type="ECO:0000256" key="7">
    <source>
        <dbReference type="SAM" id="MobiDB-lite"/>
    </source>
</evidence>
<accession>A0AAE8MQM4</accession>
<dbReference type="GO" id="GO:0036297">
    <property type="term" value="P:interstrand cross-link repair"/>
    <property type="evidence" value="ECO:0007669"/>
    <property type="project" value="TreeGrafter"/>
</dbReference>
<dbReference type="GO" id="GO:0005634">
    <property type="term" value="C:nucleus"/>
    <property type="evidence" value="ECO:0007669"/>
    <property type="project" value="TreeGrafter"/>
</dbReference>
<keyword evidence="9" id="KW-1185">Reference proteome</keyword>
<evidence type="ECO:0008006" key="10">
    <source>
        <dbReference type="Google" id="ProtNLM"/>
    </source>
</evidence>
<name>A0AAE8MQM4_9PEZI</name>
<evidence type="ECO:0000256" key="3">
    <source>
        <dbReference type="ARBA" id="ARBA00011245"/>
    </source>
</evidence>
<feature type="region of interest" description="Disordered" evidence="7">
    <location>
        <begin position="54"/>
        <end position="102"/>
    </location>
</feature>
<evidence type="ECO:0000256" key="6">
    <source>
        <dbReference type="ARBA" id="ARBA00022839"/>
    </source>
</evidence>
<protein>
    <recommendedName>
        <fullName evidence="10">Exonuclease V</fullName>
    </recommendedName>
</protein>
<evidence type="ECO:0000313" key="8">
    <source>
        <dbReference type="EMBL" id="SPN98440.1"/>
    </source>
</evidence>
<keyword evidence="6" id="KW-0269">Exonuclease</keyword>
<sequence>MATITAVDSFVDDGDDYYDLTPEEEALLCELDDLTEEEEALLCALDTTIPHLSKSTPPLTKTPFVETSSPAPFQHNGNAGGAIPRQKAASRPLSPPATLDANDDILYPDLTRALSALPTATPPPPEPTTEATDADPTLRKSPLVRFRTFPRKPFAVTDFTSGGAWCELQYYYTLTRLPGGKKTKTAAMKGGTKVHKKLEKEVHTMVRVHVDTKADMFALKLWNVIQGLRTLRDTGLTREMEVWGMVDGHLVTGVIDGLSYSCPDVKFEEEVLSASQEAREESGAKGERKKRTIYLSDVKTRGSQNPPTGAASLRPTKIQLFLYHRLLSEMAEGTLDFFRVLRRLDIDPDETFSDDFITEMASLHDEVFYEADPNASQESPTDSESAPDLVKYGTIRELLWLVKEELGLTFPEGRRSLGQLVSVDYRWREDGSVIGTNTFPVDDEALELQLKSDMQWWRGEREPRGVDIEDSFKCGYCEFAGDCEWRERMDEERLRKAREKVAAGGGGHY</sequence>
<dbReference type="PANTHER" id="PTHR14464">
    <property type="entry name" value="EXONUCLEASE V"/>
    <property type="match status" value="1"/>
</dbReference>
<feature type="compositionally biased region" description="Polar residues" evidence="7">
    <location>
        <begin position="54"/>
        <end position="77"/>
    </location>
</feature>
<dbReference type="AlphaFoldDB" id="A0AAE8MQM4"/>
<evidence type="ECO:0000256" key="1">
    <source>
        <dbReference type="ARBA" id="ARBA00001966"/>
    </source>
</evidence>
<feature type="region of interest" description="Disordered" evidence="7">
    <location>
        <begin position="115"/>
        <end position="139"/>
    </location>
</feature>
<keyword evidence="5" id="KW-0540">Nuclease</keyword>